<evidence type="ECO:0000256" key="2">
    <source>
        <dbReference type="ARBA" id="ARBA00031870"/>
    </source>
</evidence>
<dbReference type="EMBL" id="DVFI01000085">
    <property type="protein sequence ID" value="HIQ63024.1"/>
    <property type="molecule type" value="Genomic_DNA"/>
</dbReference>
<evidence type="ECO:0000256" key="1">
    <source>
        <dbReference type="ARBA" id="ARBA00000073"/>
    </source>
</evidence>
<gene>
    <name evidence="6" type="ORF">IAA66_05485</name>
</gene>
<dbReference type="InterPro" id="IPR006145">
    <property type="entry name" value="PsdUridine_synth_RsuA/RluA"/>
</dbReference>
<proteinExistence type="predicted"/>
<sequence length="283" mass="31282">MKRLERLFAGETPGRIEHALPRLFPEVSAQALRRAIKARDVKLEGRRAGPGAMVYPGQHVQVYVDDASVEDVCVVFEDAQYLLVNKRQGIETQGAENSAEAMCARHAGVPVFACHRLDAQTGGLLLMAKSPEALARAQAAFAAHAVEKTYLCRVCGIPAPRQADLTAWLYKDAARARVRILDAPAPGALSIRTRYRVRAEEGDTALVEVALVTGRTHQIRAHLAHIGHPILGDDKYGDRALNRRYGVRRQQLWAVGLTLWDGRRYAVEAPFVQKPRKETDCPP</sequence>
<dbReference type="Pfam" id="PF00849">
    <property type="entry name" value="PseudoU_synth_2"/>
    <property type="match status" value="1"/>
</dbReference>
<dbReference type="PROSITE" id="PS50889">
    <property type="entry name" value="S4"/>
    <property type="match status" value="1"/>
</dbReference>
<name>A0A9D0YWI7_9FIRM</name>
<evidence type="ECO:0000256" key="4">
    <source>
        <dbReference type="PROSITE-ProRule" id="PRU00182"/>
    </source>
</evidence>
<keyword evidence="4" id="KW-0694">RNA-binding</keyword>
<feature type="domain" description="Pseudouridine synthase RsuA/RluA-like" evidence="5">
    <location>
        <begin position="80"/>
        <end position="225"/>
    </location>
</feature>
<reference evidence="6" key="2">
    <citation type="journal article" date="2021" name="PeerJ">
        <title>Extensive microbial diversity within the chicken gut microbiome revealed by metagenomics and culture.</title>
        <authorList>
            <person name="Gilroy R."/>
            <person name="Ravi A."/>
            <person name="Getino M."/>
            <person name="Pursley I."/>
            <person name="Horton D.L."/>
            <person name="Alikhan N.F."/>
            <person name="Baker D."/>
            <person name="Gharbi K."/>
            <person name="Hall N."/>
            <person name="Watson M."/>
            <person name="Adriaenssens E.M."/>
            <person name="Foster-Nyarko E."/>
            <person name="Jarju S."/>
            <person name="Secka A."/>
            <person name="Antonio M."/>
            <person name="Oren A."/>
            <person name="Chaudhuri R.R."/>
            <person name="La Ragione R."/>
            <person name="Hildebrand F."/>
            <person name="Pallen M.J."/>
        </authorList>
    </citation>
    <scope>NUCLEOTIDE SEQUENCE</scope>
    <source>
        <strain evidence="6">ChiHile30-977</strain>
    </source>
</reference>
<comment type="catalytic activity">
    <reaction evidence="1">
        <text>a uridine in RNA = a pseudouridine in RNA</text>
        <dbReference type="Rhea" id="RHEA:48348"/>
        <dbReference type="Rhea" id="RHEA-COMP:12068"/>
        <dbReference type="Rhea" id="RHEA-COMP:12069"/>
        <dbReference type="ChEBI" id="CHEBI:65314"/>
        <dbReference type="ChEBI" id="CHEBI:65315"/>
    </reaction>
</comment>
<dbReference type="CDD" id="cd02869">
    <property type="entry name" value="PseudoU_synth_RluA_like"/>
    <property type="match status" value="1"/>
</dbReference>
<evidence type="ECO:0000259" key="5">
    <source>
        <dbReference type="Pfam" id="PF00849"/>
    </source>
</evidence>
<organism evidence="6 7">
    <name type="scientific">Candidatus Avichristensenella intestinipullorum</name>
    <dbReference type="NCBI Taxonomy" id="2840693"/>
    <lineage>
        <taxon>Bacteria</taxon>
        <taxon>Bacillati</taxon>
        <taxon>Bacillota</taxon>
        <taxon>Clostridia</taxon>
        <taxon>Candidatus Avichristensenella</taxon>
    </lineage>
</organism>
<dbReference type="GO" id="GO:0000455">
    <property type="term" value="P:enzyme-directed rRNA pseudouridine synthesis"/>
    <property type="evidence" value="ECO:0007669"/>
    <property type="project" value="TreeGrafter"/>
</dbReference>
<dbReference type="Gene3D" id="3.30.2350.10">
    <property type="entry name" value="Pseudouridine synthase"/>
    <property type="match status" value="1"/>
</dbReference>
<accession>A0A9D0YWI7</accession>
<comment type="caution">
    <text evidence="6">The sequence shown here is derived from an EMBL/GenBank/DDBJ whole genome shotgun (WGS) entry which is preliminary data.</text>
</comment>
<evidence type="ECO:0000313" key="6">
    <source>
        <dbReference type="EMBL" id="HIQ63024.1"/>
    </source>
</evidence>
<evidence type="ECO:0000313" key="7">
    <source>
        <dbReference type="Proteomes" id="UP000886819"/>
    </source>
</evidence>
<dbReference type="SUPFAM" id="SSF55120">
    <property type="entry name" value="Pseudouridine synthase"/>
    <property type="match status" value="1"/>
</dbReference>
<dbReference type="InterPro" id="IPR050188">
    <property type="entry name" value="RluA_PseudoU_synthase"/>
</dbReference>
<dbReference type="PANTHER" id="PTHR21600">
    <property type="entry name" value="MITOCHONDRIAL RNA PSEUDOURIDINE SYNTHASE"/>
    <property type="match status" value="1"/>
</dbReference>
<reference evidence="6" key="1">
    <citation type="submission" date="2020-10" db="EMBL/GenBank/DDBJ databases">
        <authorList>
            <person name="Gilroy R."/>
        </authorList>
    </citation>
    <scope>NUCLEOTIDE SEQUENCE</scope>
    <source>
        <strain evidence="6">ChiHile30-977</strain>
    </source>
</reference>
<dbReference type="AlphaFoldDB" id="A0A9D0YWI7"/>
<evidence type="ECO:0000256" key="3">
    <source>
        <dbReference type="ARBA" id="ARBA00033164"/>
    </source>
</evidence>
<dbReference type="PANTHER" id="PTHR21600:SF92">
    <property type="entry name" value="RIBOSOMAL LARGE SUBUNIT PSEUDOURIDINE SYNTHASE C"/>
    <property type="match status" value="1"/>
</dbReference>
<dbReference type="InterPro" id="IPR020103">
    <property type="entry name" value="PsdUridine_synth_cat_dom_sf"/>
</dbReference>
<dbReference type="GO" id="GO:0009982">
    <property type="term" value="F:pseudouridine synthase activity"/>
    <property type="evidence" value="ECO:0007669"/>
    <property type="project" value="InterPro"/>
</dbReference>
<dbReference type="Proteomes" id="UP000886819">
    <property type="component" value="Unassembled WGS sequence"/>
</dbReference>
<dbReference type="GO" id="GO:0003723">
    <property type="term" value="F:RNA binding"/>
    <property type="evidence" value="ECO:0007669"/>
    <property type="project" value="UniProtKB-KW"/>
</dbReference>
<dbReference type="GO" id="GO:0140098">
    <property type="term" value="F:catalytic activity, acting on RNA"/>
    <property type="evidence" value="ECO:0007669"/>
    <property type="project" value="UniProtKB-ARBA"/>
</dbReference>
<protein>
    <recommendedName>
        <fullName evidence="2">RNA pseudouridylate synthase</fullName>
    </recommendedName>
    <alternativeName>
        <fullName evidence="3">RNA-uridine isomerase</fullName>
    </alternativeName>
</protein>